<protein>
    <recommendedName>
        <fullName evidence="3">Pentapeptide repeat-containing protein</fullName>
    </recommendedName>
</protein>
<name>A0AA40VL32_9MICO</name>
<dbReference type="Gene3D" id="2.160.20.80">
    <property type="entry name" value="E3 ubiquitin-protein ligase SopA"/>
    <property type="match status" value="1"/>
</dbReference>
<keyword evidence="2" id="KW-1185">Reference proteome</keyword>
<gene>
    <name evidence="1" type="ORF">BKA10_000828</name>
</gene>
<reference evidence="1 2" key="1">
    <citation type="submission" date="2020-08" db="EMBL/GenBank/DDBJ databases">
        <title>Sequencing the genomes of 1000 actinobacteria strains.</title>
        <authorList>
            <person name="Klenk H.-P."/>
        </authorList>
    </citation>
    <scope>NUCLEOTIDE SEQUENCE [LARGE SCALE GENOMIC DNA]</scope>
    <source>
        <strain evidence="1 2">DSM 19600</strain>
    </source>
</reference>
<accession>A0AA40VL32</accession>
<dbReference type="RefSeq" id="WP_183498736.1">
    <property type="nucleotide sequence ID" value="NZ_BAABCO010000001.1"/>
</dbReference>
<dbReference type="Proteomes" id="UP000549113">
    <property type="component" value="Unassembled WGS sequence"/>
</dbReference>
<dbReference type="EMBL" id="JACIFH010000001">
    <property type="protein sequence ID" value="MBB4139034.1"/>
    <property type="molecule type" value="Genomic_DNA"/>
</dbReference>
<organism evidence="1 2">
    <name type="scientific">Microbacterium invictum</name>
    <dbReference type="NCBI Taxonomy" id="515415"/>
    <lineage>
        <taxon>Bacteria</taxon>
        <taxon>Bacillati</taxon>
        <taxon>Actinomycetota</taxon>
        <taxon>Actinomycetes</taxon>
        <taxon>Micrococcales</taxon>
        <taxon>Microbacteriaceae</taxon>
        <taxon>Microbacterium</taxon>
    </lineage>
</organism>
<comment type="caution">
    <text evidence="1">The sequence shown here is derived from an EMBL/GenBank/DDBJ whole genome shotgun (WGS) entry which is preliminary data.</text>
</comment>
<evidence type="ECO:0008006" key="3">
    <source>
        <dbReference type="Google" id="ProtNLM"/>
    </source>
</evidence>
<proteinExistence type="predicted"/>
<dbReference type="SUPFAM" id="SSF141571">
    <property type="entry name" value="Pentapeptide repeat-like"/>
    <property type="match status" value="1"/>
</dbReference>
<evidence type="ECO:0000313" key="2">
    <source>
        <dbReference type="Proteomes" id="UP000549113"/>
    </source>
</evidence>
<sequence length="219" mass="23435">MPRRTAQPAAPRVSPPDLPVVFEEVHSLQRHADVQGARISGLSGTVDAAHASLIECVITASVDRLDLSGAAVTDARFDGLSAAEVVARDARWRTVELVGGRVGTLDLLRAELDVVVFREVRIDYLSLPSARVLDVRFEGCRIGTLDIPQATLTRVAFADCQVDEVDTRELRARDLDLRGLEALGFTDPTGLRGATLDVRQAEMHAASFAAALGIDVAGA</sequence>
<dbReference type="AlphaFoldDB" id="A0AA40VL32"/>
<evidence type="ECO:0000313" key="1">
    <source>
        <dbReference type="EMBL" id="MBB4139034.1"/>
    </source>
</evidence>